<reference evidence="2 3" key="1">
    <citation type="submission" date="2008-07" db="EMBL/GenBank/DDBJ databases">
        <authorList>
            <person name="El-Sayed N."/>
            <person name="Caler E."/>
            <person name="Inman J."/>
            <person name="Amedeo P."/>
            <person name="Hass B."/>
            <person name="Wortman J."/>
        </authorList>
    </citation>
    <scope>NUCLEOTIDE SEQUENCE [LARGE SCALE GENOMIC DNA]</scope>
    <source>
        <strain evidence="3">ATCC 50983 / TXsc</strain>
    </source>
</reference>
<feature type="non-terminal residue" evidence="2">
    <location>
        <position position="51"/>
    </location>
</feature>
<feature type="region of interest" description="Disordered" evidence="1">
    <location>
        <begin position="25"/>
        <end position="51"/>
    </location>
</feature>
<proteinExistence type="predicted"/>
<evidence type="ECO:0000256" key="1">
    <source>
        <dbReference type="SAM" id="MobiDB-lite"/>
    </source>
</evidence>
<dbReference type="Proteomes" id="UP000007800">
    <property type="component" value="Unassembled WGS sequence"/>
</dbReference>
<dbReference type="GeneID" id="9053540"/>
<gene>
    <name evidence="2" type="ORF">Pmar_PMAR018729</name>
</gene>
<feature type="compositionally biased region" description="Polar residues" evidence="1">
    <location>
        <begin position="34"/>
        <end position="43"/>
    </location>
</feature>
<keyword evidence="3" id="KW-1185">Reference proteome</keyword>
<evidence type="ECO:0000313" key="3">
    <source>
        <dbReference type="Proteomes" id="UP000007800"/>
    </source>
</evidence>
<dbReference type="OrthoDB" id="430839at2759"/>
<dbReference type="EMBL" id="GG672224">
    <property type="protein sequence ID" value="EER17219.1"/>
    <property type="molecule type" value="Genomic_DNA"/>
</dbReference>
<name>C5KE75_PERM5</name>
<feature type="non-terminal residue" evidence="2">
    <location>
        <position position="1"/>
    </location>
</feature>
<protein>
    <submittedName>
        <fullName evidence="2">Uncharacterized protein</fullName>
    </submittedName>
</protein>
<organism evidence="3">
    <name type="scientific">Perkinsus marinus (strain ATCC 50983 / TXsc)</name>
    <dbReference type="NCBI Taxonomy" id="423536"/>
    <lineage>
        <taxon>Eukaryota</taxon>
        <taxon>Sar</taxon>
        <taxon>Alveolata</taxon>
        <taxon>Perkinsozoa</taxon>
        <taxon>Perkinsea</taxon>
        <taxon>Perkinsida</taxon>
        <taxon>Perkinsidae</taxon>
        <taxon>Perkinsus</taxon>
    </lineage>
</organism>
<dbReference type="RefSeq" id="XP_002785423.1">
    <property type="nucleotide sequence ID" value="XM_002785377.1"/>
</dbReference>
<dbReference type="AlphaFoldDB" id="C5KE75"/>
<accession>C5KE75</accession>
<dbReference type="InParanoid" id="C5KE75"/>
<evidence type="ECO:0000313" key="2">
    <source>
        <dbReference type="EMBL" id="EER17219.1"/>
    </source>
</evidence>
<sequence>ALDFQQEARDLRGTLARVRTALDQSRRERDHWKQQSLEATQHCSEMDERIA</sequence>